<reference evidence="3 4" key="1">
    <citation type="submission" date="2023-03" db="EMBL/GenBank/DDBJ databases">
        <title>Isolation and description of six Streptomyces strains from soil environments, able to metabolize different microbial glucans.</title>
        <authorList>
            <person name="Widen T."/>
            <person name="Larsbrink J."/>
        </authorList>
    </citation>
    <scope>NUCLEOTIDE SEQUENCE [LARGE SCALE GENOMIC DNA]</scope>
    <source>
        <strain evidence="3 4">Alt2</strain>
    </source>
</reference>
<evidence type="ECO:0000256" key="2">
    <source>
        <dbReference type="SAM" id="SignalP"/>
    </source>
</evidence>
<evidence type="ECO:0000313" key="4">
    <source>
        <dbReference type="Proteomes" id="UP001235744"/>
    </source>
</evidence>
<gene>
    <name evidence="3" type="ORF">P8A19_25100</name>
</gene>
<feature type="signal peptide" evidence="2">
    <location>
        <begin position="1"/>
        <end position="31"/>
    </location>
</feature>
<dbReference type="Gene3D" id="2.115.10.10">
    <property type="entry name" value="Tachylectin 2"/>
    <property type="match status" value="2"/>
</dbReference>
<evidence type="ECO:0000256" key="1">
    <source>
        <dbReference type="ARBA" id="ARBA00022729"/>
    </source>
</evidence>
<accession>A0ABY9ISY2</accession>
<dbReference type="Pfam" id="PF13517">
    <property type="entry name" value="FG-GAP_3"/>
    <property type="match status" value="2"/>
</dbReference>
<dbReference type="InterPro" id="IPR013517">
    <property type="entry name" value="FG-GAP"/>
</dbReference>
<keyword evidence="4" id="KW-1185">Reference proteome</keyword>
<dbReference type="PANTHER" id="PTHR44103">
    <property type="entry name" value="PROPROTEIN CONVERTASE P"/>
    <property type="match status" value="1"/>
</dbReference>
<dbReference type="PANTHER" id="PTHR44103:SF1">
    <property type="entry name" value="PROPROTEIN CONVERTASE P"/>
    <property type="match status" value="1"/>
</dbReference>
<sequence length="577" mass="60042">MPARSKRAGRIAACTALVLSAGMLLAAPASADDTAPHRTAVEQPVPALGSLPSLTLPEHPAKKSGAAAVEGAAAAVVPAKPRLDMDGDGYSDTMYRAINGKVYVEPSTGADSHEYTIYGDSNEQYKDLVAPGDLDGNGRPEFLTLSATGTLSLFQSQSDNNTGYATWSGMGWQIYNKLVGAGDLTGDGRGDMLARTPSGELYLYAANGAVNSNPFKSRVKVGNGWGAYDQLVGANDVTGDGIADFFTRTPAGELYFYAGTGNAAKPFAGRVKVGNGWNGYNQIIGVDDANGDGLGDIVARTTAGAMYYYESTGVGSFLTRSGGGTGWYVASQFVGAGGNPDFGKNEMFGLDTKGSLFWYYPKNNGLFAARQAVGTSGGWGGANLTFTSSLDNDGRAELLELYAGTLYNENYAIGNGWGVYNSLVGPGDLSGDGKGDLLARTKGGTLYLYRGYGTATSFASRINVGGGWDAYNKLVGAGDYNGDGRTDLLARTKGGTLYLYPGTGVASKPFKSRVNIGGGWNTYKKLAAPGDINGDGKADLVGVDSKGDLYRYTSTGTGKFGARARLGGGWGTYANLY</sequence>
<dbReference type="RefSeq" id="WP_306070370.1">
    <property type="nucleotide sequence ID" value="NZ_CP120988.1"/>
</dbReference>
<dbReference type="Proteomes" id="UP001235744">
    <property type="component" value="Chromosome"/>
</dbReference>
<protein>
    <submittedName>
        <fullName evidence="3">VCBS repeat-containing protein</fullName>
    </submittedName>
</protein>
<dbReference type="InterPro" id="IPR028994">
    <property type="entry name" value="Integrin_alpha_N"/>
</dbReference>
<dbReference type="SUPFAM" id="SSF69318">
    <property type="entry name" value="Integrin alpha N-terminal domain"/>
    <property type="match status" value="2"/>
</dbReference>
<proteinExistence type="predicted"/>
<keyword evidence="1 2" id="KW-0732">Signal</keyword>
<name>A0ABY9ISY2_9ACTN</name>
<dbReference type="EMBL" id="CP120988">
    <property type="protein sequence ID" value="WLQ58503.1"/>
    <property type="molecule type" value="Genomic_DNA"/>
</dbReference>
<organism evidence="3 4">
    <name type="scientific">Streptomyces poriferorum</name>
    <dbReference type="NCBI Taxonomy" id="2798799"/>
    <lineage>
        <taxon>Bacteria</taxon>
        <taxon>Bacillati</taxon>
        <taxon>Actinomycetota</taxon>
        <taxon>Actinomycetes</taxon>
        <taxon>Kitasatosporales</taxon>
        <taxon>Streptomycetaceae</taxon>
        <taxon>Streptomyces</taxon>
    </lineage>
</organism>
<evidence type="ECO:0000313" key="3">
    <source>
        <dbReference type="EMBL" id="WLQ58503.1"/>
    </source>
</evidence>
<feature type="chain" id="PRO_5047549522" evidence="2">
    <location>
        <begin position="32"/>
        <end position="577"/>
    </location>
</feature>